<protein>
    <recommendedName>
        <fullName evidence="4">CCT domain-containing protein</fullName>
    </recommendedName>
</protein>
<comment type="subcellular location">
    <subcellularLocation>
        <location evidence="1">Nucleus</location>
    </subcellularLocation>
</comment>
<feature type="domain" description="CCT" evidence="4">
    <location>
        <begin position="259"/>
        <end position="301"/>
    </location>
</feature>
<evidence type="ECO:0000259" key="4">
    <source>
        <dbReference type="PROSITE" id="PS51017"/>
    </source>
</evidence>
<keyword evidence="2" id="KW-0539">Nucleus</keyword>
<accession>A0A6V3RTS9</accession>
<dbReference type="GO" id="GO:0005634">
    <property type="term" value="C:nucleus"/>
    <property type="evidence" value="ECO:0007669"/>
    <property type="project" value="UniProtKB-SubCell"/>
</dbReference>
<evidence type="ECO:0000256" key="3">
    <source>
        <dbReference type="SAM" id="MobiDB-lite"/>
    </source>
</evidence>
<dbReference type="Pfam" id="PF06203">
    <property type="entry name" value="CCT"/>
    <property type="match status" value="1"/>
</dbReference>
<feature type="compositionally biased region" description="Polar residues" evidence="3">
    <location>
        <begin position="179"/>
        <end position="194"/>
    </location>
</feature>
<dbReference type="PANTHER" id="PTHR31319:SF77">
    <property type="entry name" value="ZINC FINGER PROTEIN CONSTANS-LIKE 4"/>
    <property type="match status" value="1"/>
</dbReference>
<dbReference type="InterPro" id="IPR010402">
    <property type="entry name" value="CCT_domain"/>
</dbReference>
<reference evidence="5" key="1">
    <citation type="submission" date="2021-01" db="EMBL/GenBank/DDBJ databases">
        <authorList>
            <person name="Corre E."/>
            <person name="Pelletier E."/>
            <person name="Niang G."/>
            <person name="Scheremetjew M."/>
            <person name="Finn R."/>
            <person name="Kale V."/>
            <person name="Holt S."/>
            <person name="Cochrane G."/>
            <person name="Meng A."/>
            <person name="Brown T."/>
            <person name="Cohen L."/>
        </authorList>
    </citation>
    <scope>NUCLEOTIDE SEQUENCE</scope>
    <source>
        <strain evidence="5">CCCM811</strain>
    </source>
</reference>
<feature type="compositionally biased region" description="Low complexity" evidence="3">
    <location>
        <begin position="209"/>
        <end position="224"/>
    </location>
</feature>
<evidence type="ECO:0000256" key="1">
    <source>
        <dbReference type="ARBA" id="ARBA00004123"/>
    </source>
</evidence>
<dbReference type="EMBL" id="HBIV01039294">
    <property type="protein sequence ID" value="CAE0676089.1"/>
    <property type="molecule type" value="Transcribed_RNA"/>
</dbReference>
<dbReference type="PROSITE" id="PS51017">
    <property type="entry name" value="CCT"/>
    <property type="match status" value="1"/>
</dbReference>
<proteinExistence type="predicted"/>
<sequence>MEIGSQIQRSARLNRLKKALSRDSLCGNLPQTQVLQPHEFKRFLSEEWNGGDNSMLNEFQILQPEEFNVFLNCDNKNMTKQEDTLDVDLGKTFRQPFYLKDHADEGTMFDIVEQGFNLKATKYNNATHFADREAALTDLSLHPWSPQKEKLTSLPAPLQFSLGSEPSEKTEHGERVLSGLTSLKGLQTGTSNVRQPAKETSGADDRTDTTTSSPSSPSSSTASSVRKVIRKVNHKVRITPDENFSFYKGHIKPYTKEERQRVLRRYREKRSRRVFKKKVRYECRRKFAIKRPRVGGRFVKIKK</sequence>
<name>A0A6V3RTS9_9EUKA</name>
<dbReference type="PANTHER" id="PTHR31319">
    <property type="entry name" value="ZINC FINGER PROTEIN CONSTANS-LIKE 4"/>
    <property type="match status" value="1"/>
</dbReference>
<gene>
    <name evidence="5" type="ORF">LGLO00237_LOCUS27867</name>
</gene>
<dbReference type="AlphaFoldDB" id="A0A6V3RTS9"/>
<feature type="region of interest" description="Disordered" evidence="3">
    <location>
        <begin position="179"/>
        <end position="226"/>
    </location>
</feature>
<organism evidence="5">
    <name type="scientific">Lotharella globosa</name>
    <dbReference type="NCBI Taxonomy" id="91324"/>
    <lineage>
        <taxon>Eukaryota</taxon>
        <taxon>Sar</taxon>
        <taxon>Rhizaria</taxon>
        <taxon>Cercozoa</taxon>
        <taxon>Chlorarachniophyceae</taxon>
        <taxon>Lotharella</taxon>
    </lineage>
</organism>
<dbReference type="InterPro" id="IPR045281">
    <property type="entry name" value="CONSTANS-like"/>
</dbReference>
<evidence type="ECO:0000256" key="2">
    <source>
        <dbReference type="ARBA" id="ARBA00023242"/>
    </source>
</evidence>
<evidence type="ECO:0000313" key="5">
    <source>
        <dbReference type="EMBL" id="CAE0676089.1"/>
    </source>
</evidence>